<dbReference type="STRING" id="1666911.HLUCCA11_23050"/>
<evidence type="ECO:0000313" key="1">
    <source>
        <dbReference type="EMBL" id="KPQ31769.1"/>
    </source>
</evidence>
<comment type="caution">
    <text evidence="1">The sequence shown here is derived from an EMBL/GenBank/DDBJ whole genome shotgun (WGS) entry which is preliminary data.</text>
</comment>
<dbReference type="Proteomes" id="UP000050465">
    <property type="component" value="Unassembled WGS sequence"/>
</dbReference>
<dbReference type="PATRIC" id="fig|1666911.3.peg.5407"/>
<name>A0A0P7ZQ12_9CYAN</name>
<organism evidence="1 2">
    <name type="scientific">Phormidesmis priestleyi Ana</name>
    <dbReference type="NCBI Taxonomy" id="1666911"/>
    <lineage>
        <taxon>Bacteria</taxon>
        <taxon>Bacillati</taxon>
        <taxon>Cyanobacteriota</taxon>
        <taxon>Cyanophyceae</taxon>
        <taxon>Leptolyngbyales</taxon>
        <taxon>Leptolyngbyaceae</taxon>
        <taxon>Phormidesmis</taxon>
    </lineage>
</organism>
<protein>
    <submittedName>
        <fullName evidence="1">Winged helix-turn helix</fullName>
    </submittedName>
</protein>
<dbReference type="EMBL" id="LJZR01000084">
    <property type="protein sequence ID" value="KPQ31769.1"/>
    <property type="molecule type" value="Genomic_DNA"/>
</dbReference>
<dbReference type="AlphaFoldDB" id="A0A0P7ZQ12"/>
<accession>A0A0P7ZQ12</accession>
<evidence type="ECO:0000313" key="2">
    <source>
        <dbReference type="Proteomes" id="UP000050465"/>
    </source>
</evidence>
<reference evidence="1 2" key="1">
    <citation type="submission" date="2015-09" db="EMBL/GenBank/DDBJ databases">
        <title>Identification and resolution of microdiversity through metagenomic sequencing of parallel consortia.</title>
        <authorList>
            <person name="Nelson W.C."/>
            <person name="Romine M.F."/>
            <person name="Lindemann S.R."/>
        </authorList>
    </citation>
    <scope>NUCLEOTIDE SEQUENCE [LARGE SCALE GENOMIC DNA]</scope>
    <source>
        <strain evidence="1">Ana</strain>
    </source>
</reference>
<dbReference type="InterPro" id="IPR009057">
    <property type="entry name" value="Homeodomain-like_sf"/>
</dbReference>
<gene>
    <name evidence="1" type="ORF">HLUCCA11_23050</name>
</gene>
<dbReference type="Pfam" id="PF13565">
    <property type="entry name" value="HTH_32"/>
    <property type="match status" value="1"/>
</dbReference>
<sequence length="147" mass="16698">MPKQYIVELSEAERGELRGVIRKLQGSSQKVRRAQILLKADTGGSNWTDERIAEAFCCRTKTVENIRKRLIQRGFEETLNGAKRTTPPTPKLLSGEQEAEVIALRLGEPPKGYSNWSLRLLARKVIELEIVESVSHETLRQTLKKMV</sequence>
<proteinExistence type="predicted"/>
<dbReference type="SUPFAM" id="SSF46689">
    <property type="entry name" value="Homeodomain-like"/>
    <property type="match status" value="1"/>
</dbReference>